<dbReference type="EC" id="2.3.1.282" evidence="5"/>
<reference evidence="15" key="4">
    <citation type="submission" date="2022-04" db="EMBL/GenBank/DDBJ databases">
        <authorList>
            <person name="Komine T."/>
            <person name="Fukano H."/>
            <person name="Wada S."/>
        </authorList>
    </citation>
    <scope>NUCLEOTIDE SEQUENCE</scope>
    <source>
        <strain evidence="15">NJB18185</strain>
    </source>
</reference>
<evidence type="ECO:0000259" key="13">
    <source>
        <dbReference type="Pfam" id="PF16911"/>
    </source>
</evidence>
<proteinExistence type="inferred from homology"/>
<evidence type="ECO:0000256" key="3">
    <source>
        <dbReference type="ARBA" id="ARBA00001907"/>
    </source>
</evidence>
<evidence type="ECO:0000256" key="6">
    <source>
        <dbReference type="ARBA" id="ARBA00013449"/>
    </source>
</evidence>
<dbReference type="EMBL" id="BFCH01000007">
    <property type="protein sequence ID" value="GBG36384.1"/>
    <property type="molecule type" value="Genomic_DNA"/>
</dbReference>
<comment type="caution">
    <text evidence="15">The sequence shown here is derived from an EMBL/GenBank/DDBJ whole genome shotgun (WGS) entry which is preliminary data.</text>
</comment>
<comment type="similarity">
    <text evidence="4">Belongs to the acyltransferase PapA5 family.</text>
</comment>
<dbReference type="InterPro" id="IPR023213">
    <property type="entry name" value="CAT-like_dom_sf"/>
</dbReference>
<organism evidence="15 17">
    <name type="scientific">Mycobacterium montefiorense</name>
    <dbReference type="NCBI Taxonomy" id="154654"/>
    <lineage>
        <taxon>Bacteria</taxon>
        <taxon>Bacillati</taxon>
        <taxon>Actinomycetota</taxon>
        <taxon>Actinomycetes</taxon>
        <taxon>Mycobacteriales</taxon>
        <taxon>Mycobacteriaceae</taxon>
        <taxon>Mycobacterium</taxon>
        <taxon>Mycobacterium simiae complex</taxon>
    </lineage>
</organism>
<evidence type="ECO:0000256" key="7">
    <source>
        <dbReference type="ARBA" id="ARBA00022516"/>
    </source>
</evidence>
<dbReference type="Gene3D" id="3.30.559.10">
    <property type="entry name" value="Chloramphenicol acetyltransferase-like domain"/>
    <property type="match status" value="1"/>
</dbReference>
<dbReference type="Proteomes" id="UP000245060">
    <property type="component" value="Unassembled WGS sequence"/>
</dbReference>
<evidence type="ECO:0000256" key="11">
    <source>
        <dbReference type="ARBA" id="ARBA00032317"/>
    </source>
</evidence>
<evidence type="ECO:0000256" key="5">
    <source>
        <dbReference type="ARBA" id="ARBA00012866"/>
    </source>
</evidence>
<keyword evidence="16" id="KW-1185">Reference proteome</keyword>
<evidence type="ECO:0000313" key="15">
    <source>
        <dbReference type="EMBL" id="GKU72121.1"/>
    </source>
</evidence>
<protein>
    <recommendedName>
        <fullName evidence="6">Phthiocerol/phthiodiolone dimycocerosyl transferase</fullName>
        <ecNumber evidence="5">2.3.1.282</ecNumber>
    </recommendedName>
    <alternativeName>
        <fullName evidence="12">Acyltransferase PapA5</fullName>
    </alternativeName>
    <alternativeName>
        <fullName evidence="10">Phthiocerol/phthiodiolone O-acyltransferase</fullName>
    </alternativeName>
    <alternativeName>
        <fullName evidence="11">Polyketide synthase-associated protein A5</fullName>
    </alternativeName>
</protein>
<name>A0AA37PL74_9MYCO</name>
<reference evidence="14" key="1">
    <citation type="journal article" date="2018" name="Genome Announc.">
        <title>Draft Genome Sequence of Mycobacterium montefiorense Isolated from Japanese Black Salamander (Hynobius nigrescens).</title>
        <authorList>
            <person name="Fukano H."/>
            <person name="Yoshida M."/>
            <person name="Shimizu A."/>
            <person name="Iwao H."/>
            <person name="Katayama Y."/>
            <person name="Omatsu T."/>
            <person name="Mizutani T."/>
            <person name="Kurata O."/>
            <person name="Wada S."/>
            <person name="Hoshino Y."/>
        </authorList>
    </citation>
    <scope>NUCLEOTIDE SEQUENCE</scope>
    <source>
        <strain evidence="14">BS</strain>
    </source>
</reference>
<dbReference type="InterPro" id="IPR031641">
    <property type="entry name" value="PapA_C"/>
</dbReference>
<reference evidence="16" key="2">
    <citation type="submission" date="2018-04" db="EMBL/GenBank/DDBJ databases">
        <title>Draft genome sequence of Mycobacterium montefiorense isolated from Japanese black salamander.</title>
        <authorList>
            <person name="Fukano H."/>
            <person name="Yoshida M."/>
            <person name="Shimizu A."/>
            <person name="Iwao H."/>
            <person name="Kurata O."/>
            <person name="Katayama Y."/>
            <person name="Omatsu T."/>
            <person name="Mizutani T."/>
            <person name="Wada S."/>
            <person name="Hoshino Y."/>
        </authorList>
    </citation>
    <scope>NUCLEOTIDE SEQUENCE [LARGE SCALE GENOMIC DNA]</scope>
    <source>
        <strain evidence="16">BS</strain>
    </source>
</reference>
<keyword evidence="8 15" id="KW-0808">Transferase</keyword>
<evidence type="ECO:0000256" key="1">
    <source>
        <dbReference type="ARBA" id="ARBA00000026"/>
    </source>
</evidence>
<keyword evidence="7" id="KW-0443">Lipid metabolism</keyword>
<feature type="domain" description="Phthiocerol/phthiodiolone dimycocerosyl transferase C-terminal" evidence="13">
    <location>
        <begin position="211"/>
        <end position="392"/>
    </location>
</feature>
<accession>A0AA37PL74</accession>
<dbReference type="Proteomes" id="UP001139505">
    <property type="component" value="Unassembled WGS sequence"/>
</dbReference>
<evidence type="ECO:0000256" key="10">
    <source>
        <dbReference type="ARBA" id="ARBA00030465"/>
    </source>
</evidence>
<evidence type="ECO:0000256" key="12">
    <source>
        <dbReference type="ARBA" id="ARBA00033407"/>
    </source>
</evidence>
<sequence length="422" mass="46530">MTVFPGSVIRKLTRSEEVFAVNETYFAFTAHVNGPVDIGAMSDAFDALLESHPVFTGRLEKTDDGRYQIIAEDLMHPGIWVVDDDSDAAPKTAGMHLDQHQTLLNLRCKRSGGRTEITLYTHHSLADAHHAFGLLEELFSLYTDVVTTGAPAPRTPQPAPEALEPLLEQRGVTKQQRSGLEKLFKALFAYDLPAQEKPPEMADPDSIQPIPIARIRFSEEETAELVEFGLANQLSLNSVVAAAILLAEWELRKTPHIPIPYIYPVDLRYLLSPPVSLTGSTLPLGVATYLAEIRPDTDLVELARGIVDSFRTDLSDGVIQQSALHFNLQYQGTPAGLPPVVLCTDTGTIPALRTPPDMELDDFASELWFPTRAPVDLYSCGSFAGRLFIEHHAHLPGREKPLEAIHSLLCSLLAEEDSWVVE</sequence>
<dbReference type="AlphaFoldDB" id="A0AA37PL74"/>
<reference evidence="15" key="3">
    <citation type="journal article" date="2022" name="Microbiol. Resour. Announc.">
        <title>Draft Genome Sequences of Eight Mycobacterium montefiorense Strains Isolated from Salamanders in Captivity.</title>
        <authorList>
            <person name="Komine T."/>
            <person name="Ihara H."/>
            <person name="Fukano H."/>
            <person name="Hoshino Y."/>
            <person name="Kurata O."/>
            <person name="Wada S."/>
        </authorList>
    </citation>
    <scope>NUCLEOTIDE SEQUENCE</scope>
    <source>
        <strain evidence="15">NJB18185</strain>
    </source>
</reference>
<evidence type="ECO:0000256" key="2">
    <source>
        <dbReference type="ARBA" id="ARBA00000625"/>
    </source>
</evidence>
<evidence type="ECO:0000313" key="16">
    <source>
        <dbReference type="Proteomes" id="UP000245060"/>
    </source>
</evidence>
<gene>
    <name evidence="15" type="primary">papA5</name>
    <name evidence="14" type="ORF">MmonteBS_07560</name>
    <name evidence="15" type="ORF">NJB18185_18970</name>
</gene>
<comment type="catalytic activity">
    <reaction evidence="3">
        <text>2 a mycocerosyl-[mycocerosic acid synthase] + a phthiodiolone = a dimycocerosyl phthiodiolone + 2 holo-[mycocerosic acid synthase].</text>
        <dbReference type="EC" id="2.3.1.282"/>
    </reaction>
</comment>
<keyword evidence="9" id="KW-0012">Acyltransferase</keyword>
<comment type="catalytic activity">
    <reaction evidence="1">
        <text>2 a mycocerosyl-[mycocerosic acid synthase] + a phthiocerol = a dimycocerosyl phthiocerol + 2 holo-[mycocerosic acid synthase].</text>
        <dbReference type="EC" id="2.3.1.282"/>
    </reaction>
</comment>
<comment type="catalytic activity">
    <reaction evidence="2">
        <text>2 a mycocerosyl-[mycocerosic acid synthase] + a phenolphthiocerol = a dimycocerosyl phenolphthiocerol + 2 holo-[mycocerosic acid synthase].</text>
        <dbReference type="EC" id="2.3.1.282"/>
    </reaction>
</comment>
<evidence type="ECO:0000256" key="4">
    <source>
        <dbReference type="ARBA" id="ARBA00006558"/>
    </source>
</evidence>
<evidence type="ECO:0000313" key="17">
    <source>
        <dbReference type="Proteomes" id="UP001139505"/>
    </source>
</evidence>
<evidence type="ECO:0000313" key="14">
    <source>
        <dbReference type="EMBL" id="GBG36384.1"/>
    </source>
</evidence>
<evidence type="ECO:0000256" key="9">
    <source>
        <dbReference type="ARBA" id="ARBA00023315"/>
    </source>
</evidence>
<dbReference type="GO" id="GO:0016746">
    <property type="term" value="F:acyltransferase activity"/>
    <property type="evidence" value="ECO:0007669"/>
    <property type="project" value="UniProtKB-KW"/>
</dbReference>
<dbReference type="Gene3D" id="3.30.559.30">
    <property type="entry name" value="Nonribosomal peptide synthetase, condensation domain"/>
    <property type="match status" value="1"/>
</dbReference>
<keyword evidence="7" id="KW-0444">Lipid biosynthesis</keyword>
<evidence type="ECO:0000256" key="8">
    <source>
        <dbReference type="ARBA" id="ARBA00022679"/>
    </source>
</evidence>
<dbReference type="SUPFAM" id="SSF52777">
    <property type="entry name" value="CoA-dependent acyltransferases"/>
    <property type="match status" value="2"/>
</dbReference>
<dbReference type="EMBL" id="BQYH01000010">
    <property type="protein sequence ID" value="GKU72121.1"/>
    <property type="molecule type" value="Genomic_DNA"/>
</dbReference>
<dbReference type="Pfam" id="PF16911">
    <property type="entry name" value="PapA_C"/>
    <property type="match status" value="1"/>
</dbReference>